<dbReference type="Gene3D" id="1.10.30.10">
    <property type="entry name" value="High mobility group box domain"/>
    <property type="match status" value="1"/>
</dbReference>
<dbReference type="PANTHER" id="PTHR45789:SF2">
    <property type="entry name" value="FI18025P1"/>
    <property type="match status" value="1"/>
</dbReference>
<evidence type="ECO:0000313" key="7">
    <source>
        <dbReference type="Proteomes" id="UP000807025"/>
    </source>
</evidence>
<dbReference type="GO" id="GO:0000978">
    <property type="term" value="F:RNA polymerase II cis-regulatory region sequence-specific DNA binding"/>
    <property type="evidence" value="ECO:0007669"/>
    <property type="project" value="TreeGrafter"/>
</dbReference>
<feature type="compositionally biased region" description="Low complexity" evidence="4">
    <location>
        <begin position="80"/>
        <end position="89"/>
    </location>
</feature>
<feature type="compositionally biased region" description="Basic and acidic residues" evidence="4">
    <location>
        <begin position="1"/>
        <end position="15"/>
    </location>
</feature>
<dbReference type="Proteomes" id="UP000807025">
    <property type="component" value="Unassembled WGS sequence"/>
</dbReference>
<feature type="compositionally biased region" description="Polar residues" evidence="4">
    <location>
        <begin position="412"/>
        <end position="421"/>
    </location>
</feature>
<dbReference type="InterPro" id="IPR036910">
    <property type="entry name" value="HMG_box_dom_sf"/>
</dbReference>
<dbReference type="AlphaFoldDB" id="A0A9P5ZZQ9"/>
<evidence type="ECO:0000313" key="6">
    <source>
        <dbReference type="EMBL" id="KAF9497268.1"/>
    </source>
</evidence>
<dbReference type="GO" id="GO:0005634">
    <property type="term" value="C:nucleus"/>
    <property type="evidence" value="ECO:0007669"/>
    <property type="project" value="UniProtKB-UniRule"/>
</dbReference>
<dbReference type="InterPro" id="IPR009071">
    <property type="entry name" value="HMG_box_dom"/>
</dbReference>
<organism evidence="6 7">
    <name type="scientific">Pleurotus eryngii</name>
    <name type="common">Boletus of the steppes</name>
    <dbReference type="NCBI Taxonomy" id="5323"/>
    <lineage>
        <taxon>Eukaryota</taxon>
        <taxon>Fungi</taxon>
        <taxon>Dikarya</taxon>
        <taxon>Basidiomycota</taxon>
        <taxon>Agaricomycotina</taxon>
        <taxon>Agaricomycetes</taxon>
        <taxon>Agaricomycetidae</taxon>
        <taxon>Agaricales</taxon>
        <taxon>Pleurotineae</taxon>
        <taxon>Pleurotaceae</taxon>
        <taxon>Pleurotus</taxon>
    </lineage>
</organism>
<feature type="domain" description="HMG box" evidence="5">
    <location>
        <begin position="16"/>
        <end position="84"/>
    </location>
</feature>
<feature type="region of interest" description="Disordered" evidence="4">
    <location>
        <begin position="412"/>
        <end position="462"/>
    </location>
</feature>
<feature type="compositionally biased region" description="Basic and acidic residues" evidence="4">
    <location>
        <begin position="93"/>
        <end position="102"/>
    </location>
</feature>
<feature type="compositionally biased region" description="Polar residues" evidence="4">
    <location>
        <begin position="434"/>
        <end position="448"/>
    </location>
</feature>
<evidence type="ECO:0000256" key="3">
    <source>
        <dbReference type="PROSITE-ProRule" id="PRU00267"/>
    </source>
</evidence>
<dbReference type="SUPFAM" id="SSF47095">
    <property type="entry name" value="HMG-box"/>
    <property type="match status" value="1"/>
</dbReference>
<dbReference type="GO" id="GO:0000981">
    <property type="term" value="F:DNA-binding transcription factor activity, RNA polymerase II-specific"/>
    <property type="evidence" value="ECO:0007669"/>
    <property type="project" value="TreeGrafter"/>
</dbReference>
<dbReference type="PROSITE" id="PS50118">
    <property type="entry name" value="HMG_BOX_2"/>
    <property type="match status" value="1"/>
</dbReference>
<dbReference type="CDD" id="cd01389">
    <property type="entry name" value="HMG-box_ROX1-like"/>
    <property type="match status" value="1"/>
</dbReference>
<dbReference type="OrthoDB" id="6247875at2759"/>
<feature type="region of interest" description="Disordered" evidence="4">
    <location>
        <begin position="1"/>
        <end position="22"/>
    </location>
</feature>
<reference evidence="6" key="1">
    <citation type="submission" date="2020-11" db="EMBL/GenBank/DDBJ databases">
        <authorList>
            <consortium name="DOE Joint Genome Institute"/>
            <person name="Ahrendt S."/>
            <person name="Riley R."/>
            <person name="Andreopoulos W."/>
            <person name="Labutti K."/>
            <person name="Pangilinan J."/>
            <person name="Ruiz-Duenas F.J."/>
            <person name="Barrasa J.M."/>
            <person name="Sanchez-Garcia M."/>
            <person name="Camarero S."/>
            <person name="Miyauchi S."/>
            <person name="Serrano A."/>
            <person name="Linde D."/>
            <person name="Babiker R."/>
            <person name="Drula E."/>
            <person name="Ayuso-Fernandez I."/>
            <person name="Pacheco R."/>
            <person name="Padilla G."/>
            <person name="Ferreira P."/>
            <person name="Barriuso J."/>
            <person name="Kellner H."/>
            <person name="Castanera R."/>
            <person name="Alfaro M."/>
            <person name="Ramirez L."/>
            <person name="Pisabarro A.G."/>
            <person name="Kuo A."/>
            <person name="Tritt A."/>
            <person name="Lipzen A."/>
            <person name="He G."/>
            <person name="Yan M."/>
            <person name="Ng V."/>
            <person name="Cullen D."/>
            <person name="Martin F."/>
            <person name="Rosso M.-N."/>
            <person name="Henrissat B."/>
            <person name="Hibbett D."/>
            <person name="Martinez A.T."/>
            <person name="Grigoriev I.V."/>
        </authorList>
    </citation>
    <scope>NUCLEOTIDE SEQUENCE</scope>
    <source>
        <strain evidence="6">ATCC 90797</strain>
    </source>
</reference>
<proteinExistence type="predicted"/>
<evidence type="ECO:0000256" key="2">
    <source>
        <dbReference type="ARBA" id="ARBA00023242"/>
    </source>
</evidence>
<dbReference type="PANTHER" id="PTHR45789">
    <property type="entry name" value="FI18025P1"/>
    <property type="match status" value="1"/>
</dbReference>
<feature type="DNA-binding region" description="HMG box" evidence="3">
    <location>
        <begin position="16"/>
        <end position="84"/>
    </location>
</feature>
<keyword evidence="2 3" id="KW-0539">Nucleus</keyword>
<name>A0A9P5ZZQ9_PLEER</name>
<protein>
    <recommendedName>
        <fullName evidence="5">HMG box domain-containing protein</fullName>
    </recommendedName>
</protein>
<evidence type="ECO:0000256" key="4">
    <source>
        <dbReference type="SAM" id="MobiDB-lite"/>
    </source>
</evidence>
<comment type="caution">
    <text evidence="6">The sequence shown here is derived from an EMBL/GenBank/DDBJ whole genome shotgun (WGS) entry which is preliminary data.</text>
</comment>
<keyword evidence="1 3" id="KW-0238">DNA-binding</keyword>
<feature type="region of interest" description="Disordered" evidence="4">
    <location>
        <begin position="79"/>
        <end position="125"/>
    </location>
</feature>
<gene>
    <name evidence="6" type="ORF">BDN71DRAFT_1505010</name>
</gene>
<evidence type="ECO:0000259" key="5">
    <source>
        <dbReference type="PROSITE" id="PS50118"/>
    </source>
</evidence>
<sequence length="474" mass="51259">MPKDTSNKKRTDGKPPPRPSNRFFIYRAEQTALHKKLNPHDHQTDISKIIAERWKHESPEVIAKYEQKAQAAKAEHKLLYPDYKYQPKSKQQKQAEREEQKAKRPTKKTRAGSTSSPAPSSVAATPVHTPAVLPYPLVQPNVPPPAFLPQANHPMYYPHLYYGNVGPTPPLSAAPTPTDVDTDEQPDTPNNASPSTSASGKLADASYYSTSIQNPRPQYPPAVADNLLPPTDSEASPPSASTYDFQWMQDSSGLSNNQFNWDNINTNTSHGSQSESLSQESFDVPSSSVGAEFSENIWAYLNVPIGANDPNSLGTAASSLYCLSDFTPGNELEITPGNAELTDLARVFGDDFSTSTDLFSLALNASFSSSLSQNDFASMPFFTDNTTPSSQVLSLTSFASYNTAEHLEPLDTSVQGSSRQVPYNDPPPSAAVAATQQPTTSGASSSSYVPPPGASLAGTRRVAGSWKIPRDFDA</sequence>
<keyword evidence="7" id="KW-1185">Reference proteome</keyword>
<feature type="compositionally biased region" description="Polar residues" evidence="4">
    <location>
        <begin position="207"/>
        <end position="216"/>
    </location>
</feature>
<dbReference type="InterPro" id="IPR051356">
    <property type="entry name" value="SOX/SOX-like_TF"/>
</dbReference>
<dbReference type="EMBL" id="MU154545">
    <property type="protein sequence ID" value="KAF9497268.1"/>
    <property type="molecule type" value="Genomic_DNA"/>
</dbReference>
<accession>A0A9P5ZZQ9</accession>
<feature type="compositionally biased region" description="Low complexity" evidence="4">
    <location>
        <begin position="113"/>
        <end position="125"/>
    </location>
</feature>
<feature type="compositionally biased region" description="Polar residues" evidence="4">
    <location>
        <begin position="187"/>
        <end position="199"/>
    </location>
</feature>
<dbReference type="Pfam" id="PF00505">
    <property type="entry name" value="HMG_box"/>
    <property type="match status" value="1"/>
</dbReference>
<evidence type="ECO:0000256" key="1">
    <source>
        <dbReference type="ARBA" id="ARBA00023125"/>
    </source>
</evidence>
<feature type="compositionally biased region" description="Polar residues" evidence="4">
    <location>
        <begin position="233"/>
        <end position="284"/>
    </location>
</feature>
<dbReference type="SMART" id="SM00398">
    <property type="entry name" value="HMG"/>
    <property type="match status" value="1"/>
</dbReference>
<feature type="region of interest" description="Disordered" evidence="4">
    <location>
        <begin position="168"/>
        <end position="284"/>
    </location>
</feature>